<dbReference type="GO" id="GO:0004030">
    <property type="term" value="F:aldehyde dehydrogenase [NAD(P)+] activity"/>
    <property type="evidence" value="ECO:0007669"/>
    <property type="project" value="UniProtKB-ARBA"/>
</dbReference>
<evidence type="ECO:0000259" key="5">
    <source>
        <dbReference type="Pfam" id="PF00171"/>
    </source>
</evidence>
<dbReference type="FunFam" id="3.40.309.10:FF:000001">
    <property type="entry name" value="Mitochondrial aldehyde dehydrogenase 2"/>
    <property type="match status" value="1"/>
</dbReference>
<proteinExistence type="inferred from homology"/>
<dbReference type="Proteomes" id="UP001142393">
    <property type="component" value="Unassembled WGS sequence"/>
</dbReference>
<dbReference type="InterPro" id="IPR029510">
    <property type="entry name" value="Ald_DH_CS_GLU"/>
</dbReference>
<dbReference type="InterPro" id="IPR016163">
    <property type="entry name" value="Ald_DH_C"/>
</dbReference>
<dbReference type="InterPro" id="IPR016162">
    <property type="entry name" value="Ald_DH_N"/>
</dbReference>
<protein>
    <submittedName>
        <fullName evidence="6">Aldehyde dehydrogenase</fullName>
    </submittedName>
</protein>
<evidence type="ECO:0000256" key="2">
    <source>
        <dbReference type="ARBA" id="ARBA00023002"/>
    </source>
</evidence>
<reference evidence="6 7" key="1">
    <citation type="journal article" date="2023" name="Proc. Natl. Acad. Sci. U.S.A.">
        <title>A global phylogenomic analysis of the shiitake genus Lentinula.</title>
        <authorList>
            <person name="Sierra-Patev S."/>
            <person name="Min B."/>
            <person name="Naranjo-Ortiz M."/>
            <person name="Looney B."/>
            <person name="Konkel Z."/>
            <person name="Slot J.C."/>
            <person name="Sakamoto Y."/>
            <person name="Steenwyk J.L."/>
            <person name="Rokas A."/>
            <person name="Carro J."/>
            <person name="Camarero S."/>
            <person name="Ferreira P."/>
            <person name="Molpeceres G."/>
            <person name="Ruiz-Duenas F.J."/>
            <person name="Serrano A."/>
            <person name="Henrissat B."/>
            <person name="Drula E."/>
            <person name="Hughes K.W."/>
            <person name="Mata J.L."/>
            <person name="Ishikawa N.K."/>
            <person name="Vargas-Isla R."/>
            <person name="Ushijima S."/>
            <person name="Smith C.A."/>
            <person name="Donoghue J."/>
            <person name="Ahrendt S."/>
            <person name="Andreopoulos W."/>
            <person name="He G."/>
            <person name="LaButti K."/>
            <person name="Lipzen A."/>
            <person name="Ng V."/>
            <person name="Riley R."/>
            <person name="Sandor L."/>
            <person name="Barry K."/>
            <person name="Martinez A.T."/>
            <person name="Xiao Y."/>
            <person name="Gibbons J.G."/>
            <person name="Terashima K."/>
            <person name="Grigoriev I.V."/>
            <person name="Hibbett D."/>
        </authorList>
    </citation>
    <scope>NUCLEOTIDE SEQUENCE [LARGE SCALE GENOMIC DNA]</scope>
    <source>
        <strain evidence="6 7">TFB7810</strain>
    </source>
</reference>
<comment type="caution">
    <text evidence="6">The sequence shown here is derived from an EMBL/GenBank/DDBJ whole genome shotgun (WGS) entry which is preliminary data.</text>
</comment>
<feature type="domain" description="Aldehyde dehydrogenase" evidence="5">
    <location>
        <begin position="35"/>
        <end position="492"/>
    </location>
</feature>
<gene>
    <name evidence="6" type="ORF">DFH05DRAFT_238646</name>
</gene>
<dbReference type="Gene3D" id="3.40.605.10">
    <property type="entry name" value="Aldehyde Dehydrogenase, Chain A, domain 1"/>
    <property type="match status" value="1"/>
</dbReference>
<dbReference type="EMBL" id="JANVFU010000010">
    <property type="protein sequence ID" value="KAJ3742736.1"/>
    <property type="molecule type" value="Genomic_DNA"/>
</dbReference>
<dbReference type="AlphaFoldDB" id="A0A9W8NX97"/>
<organism evidence="6 7">
    <name type="scientific">Lentinula detonsa</name>
    <dbReference type="NCBI Taxonomy" id="2804962"/>
    <lineage>
        <taxon>Eukaryota</taxon>
        <taxon>Fungi</taxon>
        <taxon>Dikarya</taxon>
        <taxon>Basidiomycota</taxon>
        <taxon>Agaricomycotina</taxon>
        <taxon>Agaricomycetes</taxon>
        <taxon>Agaricomycetidae</taxon>
        <taxon>Agaricales</taxon>
        <taxon>Marasmiineae</taxon>
        <taxon>Omphalotaceae</taxon>
        <taxon>Lentinula</taxon>
    </lineage>
</organism>
<dbReference type="PANTHER" id="PTHR11699">
    <property type="entry name" value="ALDEHYDE DEHYDROGENASE-RELATED"/>
    <property type="match status" value="1"/>
</dbReference>
<comment type="similarity">
    <text evidence="1 4">Belongs to the aldehyde dehydrogenase family.</text>
</comment>
<evidence type="ECO:0000313" key="7">
    <source>
        <dbReference type="Proteomes" id="UP001142393"/>
    </source>
</evidence>
<evidence type="ECO:0000256" key="1">
    <source>
        <dbReference type="ARBA" id="ARBA00009986"/>
    </source>
</evidence>
<dbReference type="FunFam" id="3.40.605.10:FF:000026">
    <property type="entry name" value="Aldehyde dehydrogenase, putative"/>
    <property type="match status" value="1"/>
</dbReference>
<keyword evidence="2 4" id="KW-0560">Oxidoreductase</keyword>
<dbReference type="Gene3D" id="3.40.309.10">
    <property type="entry name" value="Aldehyde Dehydrogenase, Chain A, domain 2"/>
    <property type="match status" value="1"/>
</dbReference>
<dbReference type="InterPro" id="IPR016161">
    <property type="entry name" value="Ald_DH/histidinol_DH"/>
</dbReference>
<keyword evidence="7" id="KW-1185">Reference proteome</keyword>
<evidence type="ECO:0000313" key="6">
    <source>
        <dbReference type="EMBL" id="KAJ3742736.1"/>
    </source>
</evidence>
<dbReference type="InterPro" id="IPR015590">
    <property type="entry name" value="Aldehyde_DH_dom"/>
</dbReference>
<evidence type="ECO:0000256" key="3">
    <source>
        <dbReference type="PROSITE-ProRule" id="PRU10007"/>
    </source>
</evidence>
<feature type="active site" evidence="3">
    <location>
        <position position="269"/>
    </location>
</feature>
<accession>A0A9W8NX97</accession>
<evidence type="ECO:0000256" key="4">
    <source>
        <dbReference type="RuleBase" id="RU003345"/>
    </source>
</evidence>
<dbReference type="GO" id="GO:0019413">
    <property type="term" value="P:acetate biosynthetic process"/>
    <property type="evidence" value="ECO:0007669"/>
    <property type="project" value="UniProtKB-ARBA"/>
</dbReference>
<dbReference type="FunFam" id="3.40.605.10:FF:000050">
    <property type="entry name" value="Aldehyde dehydrogenase, mitochondrial"/>
    <property type="match status" value="1"/>
</dbReference>
<dbReference type="Pfam" id="PF00171">
    <property type="entry name" value="Aldedh"/>
    <property type="match status" value="1"/>
</dbReference>
<name>A0A9W8NX97_9AGAR</name>
<dbReference type="PROSITE" id="PS00687">
    <property type="entry name" value="ALDEHYDE_DEHYDR_GLU"/>
    <property type="match status" value="1"/>
</dbReference>
<dbReference type="SUPFAM" id="SSF53720">
    <property type="entry name" value="ALDH-like"/>
    <property type="match status" value="1"/>
</dbReference>
<dbReference type="CDD" id="cd07091">
    <property type="entry name" value="ALDH_F1-2_Ald2-like"/>
    <property type="match status" value="1"/>
</dbReference>
<sequence length="502" mass="54215">MPATFSHHFDTPLYNEKATIQTGLFINGVFVDGLNHSTIDVINPSTGKTITQVSEGTAKDVDRAVEAARNAFNTSWGLKVPGATRGQFLYKLATLMEESLDEIAAIESLDNGTAFGVVKGWVVPFSIGLIRYYAGWADKISGQVIETDEGRLTYTRHEPIGVVGQIIPWNAPLLMFAMKIAPALAAGNTIVIKPSELTPLSALRVCSLVQEAGFPPGVLNVVVGYGNTVGSAISSHMDIDKIAFTGSTLTGRKVMEAASKSNLKNITLELGGKSPNIIFNDADVDQAVNWACHGIFFAQGQICFAGSRIYVQSGIYDEFLAKFTARSKMHKIGDPFGADSYQGPQISSTQTERVMGYIKSGVDQGAKVHLGGQRHGEQNGNFITPTIFTNTTPDMKIVQEEIFGPVSVVIKFEDQQDVIQQANDTIYGLAAAVFTQNITQAFEVGHALKAGTVWVNCYNEVSAAVPFGGFKQSGIGREYGSYALEHYVNVKAMHINIGHKME</sequence>